<feature type="signal peptide" evidence="7">
    <location>
        <begin position="1"/>
        <end position="19"/>
    </location>
</feature>
<dbReference type="InterPro" id="IPR013106">
    <property type="entry name" value="Ig_V-set"/>
</dbReference>
<evidence type="ECO:0000259" key="8">
    <source>
        <dbReference type="PROSITE" id="PS50287"/>
    </source>
</evidence>
<dbReference type="PROSITE" id="PS51257">
    <property type="entry name" value="PROKAR_LIPOPROTEIN"/>
    <property type="match status" value="1"/>
</dbReference>
<reference evidence="10 11" key="1">
    <citation type="submission" date="2018-04" db="EMBL/GenBank/DDBJ databases">
        <title>The genome of golden apple snail Pomacea canaliculata provides insight into stress tolerance and invasive adaptation.</title>
        <authorList>
            <person name="Liu C."/>
            <person name="Liu B."/>
            <person name="Ren Y."/>
            <person name="Zhang Y."/>
            <person name="Wang H."/>
            <person name="Li S."/>
            <person name="Jiang F."/>
            <person name="Yin L."/>
            <person name="Zhang G."/>
            <person name="Qian W."/>
            <person name="Fan W."/>
        </authorList>
    </citation>
    <scope>NUCLEOTIDE SEQUENCE [LARGE SCALE GENOMIC DNA]</scope>
    <source>
        <strain evidence="10">SZHN2017</strain>
        <tissue evidence="10">Muscle</tissue>
    </source>
</reference>
<keyword evidence="3 6" id="KW-1015">Disulfide bond</keyword>
<keyword evidence="5" id="KW-0325">Glycoprotein</keyword>
<evidence type="ECO:0000313" key="11">
    <source>
        <dbReference type="Proteomes" id="UP000245119"/>
    </source>
</evidence>
<dbReference type="GO" id="GO:0045217">
    <property type="term" value="P:cell-cell junction maintenance"/>
    <property type="evidence" value="ECO:0007669"/>
    <property type="project" value="TreeGrafter"/>
</dbReference>
<dbReference type="InterPro" id="IPR001190">
    <property type="entry name" value="SRCR"/>
</dbReference>
<evidence type="ECO:0000313" key="10">
    <source>
        <dbReference type="EMBL" id="PVD39515.1"/>
    </source>
</evidence>
<evidence type="ECO:0000256" key="2">
    <source>
        <dbReference type="ARBA" id="ARBA00022737"/>
    </source>
</evidence>
<feature type="domain" description="SRCR" evidence="8">
    <location>
        <begin position="274"/>
        <end position="362"/>
    </location>
</feature>
<dbReference type="InterPro" id="IPR036772">
    <property type="entry name" value="SRCR-like_dom_sf"/>
</dbReference>
<dbReference type="EMBL" id="PZQS01000001">
    <property type="protein sequence ID" value="PVD39515.1"/>
    <property type="molecule type" value="Genomic_DNA"/>
</dbReference>
<evidence type="ECO:0000256" key="6">
    <source>
        <dbReference type="PROSITE-ProRule" id="PRU00196"/>
    </source>
</evidence>
<dbReference type="InterPro" id="IPR013783">
    <property type="entry name" value="Ig-like_fold"/>
</dbReference>
<proteinExistence type="predicted"/>
<dbReference type="FunFam" id="3.10.250.10:FF:000007">
    <property type="entry name" value="Soluble scavenger receptor cysteine-rich domain-containing protein SSC5D"/>
    <property type="match status" value="1"/>
</dbReference>
<dbReference type="InterPro" id="IPR036179">
    <property type="entry name" value="Ig-like_dom_sf"/>
</dbReference>
<feature type="disulfide bond" evidence="6">
    <location>
        <begin position="331"/>
        <end position="341"/>
    </location>
</feature>
<dbReference type="STRING" id="400727.A0A2T7Q1G7"/>
<dbReference type="OrthoDB" id="536948at2759"/>
<dbReference type="Gene3D" id="3.10.250.10">
    <property type="entry name" value="SRCR-like domain"/>
    <property type="match status" value="1"/>
</dbReference>
<dbReference type="PANTHER" id="PTHR47653:SF1">
    <property type="entry name" value="DELETED IN MALIGNANT BRAIN TUMORS 1 PROTEIN"/>
    <property type="match status" value="1"/>
</dbReference>
<evidence type="ECO:0000256" key="1">
    <source>
        <dbReference type="ARBA" id="ARBA00022729"/>
    </source>
</evidence>
<keyword evidence="11" id="KW-1185">Reference proteome</keyword>
<dbReference type="PANTHER" id="PTHR47653">
    <property type="entry name" value="PROTEIN BARK BEETLE"/>
    <property type="match status" value="1"/>
</dbReference>
<comment type="caution">
    <text evidence="10">The sequence shown here is derived from an EMBL/GenBank/DDBJ whole genome shotgun (WGS) entry which is preliminary data.</text>
</comment>
<feature type="domain" description="Ig-like" evidence="9">
    <location>
        <begin position="137"/>
        <end position="213"/>
    </location>
</feature>
<dbReference type="Pfam" id="PF00530">
    <property type="entry name" value="SRCR"/>
    <property type="match status" value="1"/>
</dbReference>
<feature type="chain" id="PRO_5015532051" description="Ig-like domain-containing protein" evidence="7">
    <location>
        <begin position="20"/>
        <end position="367"/>
    </location>
</feature>
<evidence type="ECO:0000256" key="4">
    <source>
        <dbReference type="ARBA" id="ARBA00023170"/>
    </source>
</evidence>
<organism evidence="10 11">
    <name type="scientific">Pomacea canaliculata</name>
    <name type="common">Golden apple snail</name>
    <dbReference type="NCBI Taxonomy" id="400727"/>
    <lineage>
        <taxon>Eukaryota</taxon>
        <taxon>Metazoa</taxon>
        <taxon>Spiralia</taxon>
        <taxon>Lophotrochozoa</taxon>
        <taxon>Mollusca</taxon>
        <taxon>Gastropoda</taxon>
        <taxon>Caenogastropoda</taxon>
        <taxon>Architaenioglossa</taxon>
        <taxon>Ampullarioidea</taxon>
        <taxon>Ampullariidae</taxon>
        <taxon>Pomacea</taxon>
    </lineage>
</organism>
<dbReference type="Gene3D" id="2.60.40.10">
    <property type="entry name" value="Immunoglobulins"/>
    <property type="match status" value="1"/>
</dbReference>
<evidence type="ECO:0008006" key="12">
    <source>
        <dbReference type="Google" id="ProtNLM"/>
    </source>
</evidence>
<dbReference type="InterPro" id="IPR053243">
    <property type="entry name" value="SJ_maturation_regulator"/>
</dbReference>
<comment type="caution">
    <text evidence="6">Lacks conserved residue(s) required for the propagation of feature annotation.</text>
</comment>
<dbReference type="Proteomes" id="UP000245119">
    <property type="component" value="Linkage Group LG1"/>
</dbReference>
<dbReference type="Pfam" id="PF07686">
    <property type="entry name" value="V-set"/>
    <property type="match status" value="1"/>
</dbReference>
<keyword evidence="1 7" id="KW-0732">Signal</keyword>
<dbReference type="SUPFAM" id="SSF56487">
    <property type="entry name" value="SRCR-like"/>
    <property type="match status" value="1"/>
</dbReference>
<evidence type="ECO:0000256" key="5">
    <source>
        <dbReference type="ARBA" id="ARBA00023180"/>
    </source>
</evidence>
<evidence type="ECO:0000256" key="3">
    <source>
        <dbReference type="ARBA" id="ARBA00023157"/>
    </source>
</evidence>
<accession>A0A2T7Q1G7</accession>
<sequence>MTFAFKILIIVGFLSACSGYTWLSGAYNGSVYYACVGDSITFPWAVIPSGTERVTDMEWYFRDNDGNSETIATYVDGEFSVPHSSHQRLFFAEDVGLTISNLTQEDFGEYFVRADIRSGSSFETQALYTFLRQPDPPRTDDNLLHARMLPGAVYRSGDWHVQLACGRFSSWGSSSFSVKWKTPSGRLLNSDTSLNSNSILMLTNPIEEGSYSCFIDIHEPAARCAYVPPNMLVSNEVHVDTCSINQVLYTIVKQANKDIISSLQQVFVLGNDTVRLVNGNKPWNGRLEVKYNDTWGTVCDDSFGVSNTPEVHGNAFYGQGTLPILLDEVACSGSETNIFDCRHNVVGQHDCSHSEDVGVDCLPALSV</sequence>
<dbReference type="SUPFAM" id="SSF48726">
    <property type="entry name" value="Immunoglobulin"/>
    <property type="match status" value="1"/>
</dbReference>
<dbReference type="InterPro" id="IPR007110">
    <property type="entry name" value="Ig-like_dom"/>
</dbReference>
<dbReference type="GO" id="GO:0016020">
    <property type="term" value="C:membrane"/>
    <property type="evidence" value="ECO:0007669"/>
    <property type="project" value="InterPro"/>
</dbReference>
<dbReference type="PRINTS" id="PR00258">
    <property type="entry name" value="SPERACTRCPTR"/>
</dbReference>
<dbReference type="PROSITE" id="PS50835">
    <property type="entry name" value="IG_LIKE"/>
    <property type="match status" value="1"/>
</dbReference>
<dbReference type="PROSITE" id="PS50287">
    <property type="entry name" value="SRCR_2"/>
    <property type="match status" value="1"/>
</dbReference>
<evidence type="ECO:0000256" key="7">
    <source>
        <dbReference type="SAM" id="SignalP"/>
    </source>
</evidence>
<gene>
    <name evidence="10" type="ORF">C0Q70_02149</name>
</gene>
<dbReference type="AlphaFoldDB" id="A0A2T7Q1G7"/>
<keyword evidence="2" id="KW-0677">Repeat</keyword>
<dbReference type="SMART" id="SM00202">
    <property type="entry name" value="SR"/>
    <property type="match status" value="1"/>
</dbReference>
<name>A0A2T7Q1G7_POMCA</name>
<keyword evidence="4" id="KW-0675">Receptor</keyword>
<evidence type="ECO:0000259" key="9">
    <source>
        <dbReference type="PROSITE" id="PS50835"/>
    </source>
</evidence>
<protein>
    <recommendedName>
        <fullName evidence="12">Ig-like domain-containing protein</fullName>
    </recommendedName>
</protein>